<feature type="compositionally biased region" description="Low complexity" evidence="7">
    <location>
        <begin position="85"/>
        <end position="101"/>
    </location>
</feature>
<keyword evidence="4 5" id="KW-0539">Nucleus</keyword>
<dbReference type="Proteomes" id="UP001388673">
    <property type="component" value="Unassembled WGS sequence"/>
</dbReference>
<dbReference type="Pfam" id="PF00046">
    <property type="entry name" value="Homeodomain"/>
    <property type="match status" value="1"/>
</dbReference>
<dbReference type="InterPro" id="IPR000047">
    <property type="entry name" value="HTH_motif"/>
</dbReference>
<protein>
    <recommendedName>
        <fullName evidence="8">Homeobox domain-containing protein</fullName>
    </recommendedName>
</protein>
<keyword evidence="2 5" id="KW-0238">DNA-binding</keyword>
<dbReference type="SUPFAM" id="SSF46689">
    <property type="entry name" value="Homeodomain-like"/>
    <property type="match status" value="1"/>
</dbReference>
<evidence type="ECO:0000256" key="3">
    <source>
        <dbReference type="ARBA" id="ARBA00023155"/>
    </source>
</evidence>
<evidence type="ECO:0000256" key="6">
    <source>
        <dbReference type="RuleBase" id="RU000682"/>
    </source>
</evidence>
<dbReference type="AlphaFoldDB" id="A0AAW0YX94"/>
<evidence type="ECO:0000256" key="5">
    <source>
        <dbReference type="PROSITE-ProRule" id="PRU00108"/>
    </source>
</evidence>
<keyword evidence="10" id="KW-1185">Reference proteome</keyword>
<proteinExistence type="predicted"/>
<evidence type="ECO:0000313" key="10">
    <source>
        <dbReference type="Proteomes" id="UP001388673"/>
    </source>
</evidence>
<dbReference type="CDD" id="cd00086">
    <property type="entry name" value="homeodomain"/>
    <property type="match status" value="1"/>
</dbReference>
<feature type="DNA-binding region" description="Homeobox" evidence="5">
    <location>
        <begin position="234"/>
        <end position="293"/>
    </location>
</feature>
<evidence type="ECO:0000259" key="8">
    <source>
        <dbReference type="PROSITE" id="PS50071"/>
    </source>
</evidence>
<dbReference type="RefSeq" id="XP_066801602.1">
    <property type="nucleotide sequence ID" value="XM_066948143.1"/>
</dbReference>
<name>A0AAW0YX94_9TREE</name>
<dbReference type="Gene3D" id="1.10.10.60">
    <property type="entry name" value="Homeodomain-like"/>
    <property type="match status" value="1"/>
</dbReference>
<evidence type="ECO:0000313" key="9">
    <source>
        <dbReference type="EMBL" id="KAK8849714.1"/>
    </source>
</evidence>
<dbReference type="InterPro" id="IPR001356">
    <property type="entry name" value="HD"/>
</dbReference>
<sequence length="330" mass="36639">MEIDAPPLVQSTPGGAKRDVLLSPSQSPIPEIKPKASFQVVSEAAPGETKKEPYDTADKGEPPYSAIPQSLPLIYQSPPREGSGDADLASSSGPASPLFHPLSPPHHRRGLSSDTRMSADQTIPGDEHTWPPAHPAAIPISCRSLQPLGRYVPQSPYRALHHDAPTSRGKIEQRPRLYIHPYVSPATRDDPRFHPTGVYSAGGMRRPISPRDGLPERRGRSFSPLRSGMSSPSFKPPRKRADDLQLSVLHEVFERTAYPSTEERDELARKLGMTSRSVQIWFQNRRRAVKVDRQSAVQRAEAELRARLMSEDDEIQRVIDDDDGRPPEED</sequence>
<comment type="caution">
    <text evidence="9">The sequence shown here is derived from an EMBL/GenBank/DDBJ whole genome shotgun (WGS) entry which is preliminary data.</text>
</comment>
<feature type="region of interest" description="Disordered" evidence="7">
    <location>
        <begin position="1"/>
        <end position="135"/>
    </location>
</feature>
<gene>
    <name evidence="9" type="ORF">IAR55_005049</name>
</gene>
<evidence type="ECO:0000256" key="1">
    <source>
        <dbReference type="ARBA" id="ARBA00004123"/>
    </source>
</evidence>
<feature type="compositionally biased region" description="Basic and acidic residues" evidence="7">
    <location>
        <begin position="48"/>
        <end position="61"/>
    </location>
</feature>
<accession>A0AAW0YX94</accession>
<dbReference type="SMART" id="SM00389">
    <property type="entry name" value="HOX"/>
    <property type="match status" value="1"/>
</dbReference>
<reference evidence="9 10" key="1">
    <citation type="journal article" date="2024" name="bioRxiv">
        <title>Comparative genomics of Cryptococcus and Kwoniella reveals pathogenesis evolution and contrasting karyotype dynamics via intercentromeric recombination or chromosome fusion.</title>
        <authorList>
            <person name="Coelho M.A."/>
            <person name="David-Palma M."/>
            <person name="Shea T."/>
            <person name="Bowers K."/>
            <person name="McGinley-Smith S."/>
            <person name="Mohammad A.W."/>
            <person name="Gnirke A."/>
            <person name="Yurkov A.M."/>
            <person name="Nowrousian M."/>
            <person name="Sun S."/>
            <person name="Cuomo C.A."/>
            <person name="Heitman J."/>
        </authorList>
    </citation>
    <scope>NUCLEOTIDE SEQUENCE [LARGE SCALE GENOMIC DNA]</scope>
    <source>
        <strain evidence="9 10">CBS 13917</strain>
    </source>
</reference>
<dbReference type="InterPro" id="IPR009057">
    <property type="entry name" value="Homeodomain-like_sf"/>
</dbReference>
<dbReference type="PROSITE" id="PS00027">
    <property type="entry name" value="HOMEOBOX_1"/>
    <property type="match status" value="1"/>
</dbReference>
<dbReference type="InterPro" id="IPR017970">
    <property type="entry name" value="Homeobox_CS"/>
</dbReference>
<feature type="region of interest" description="Disordered" evidence="7">
    <location>
        <begin position="183"/>
        <end position="239"/>
    </location>
</feature>
<feature type="compositionally biased region" description="Polar residues" evidence="7">
    <location>
        <begin position="112"/>
        <end position="121"/>
    </location>
</feature>
<evidence type="ECO:0000256" key="7">
    <source>
        <dbReference type="SAM" id="MobiDB-lite"/>
    </source>
</evidence>
<keyword evidence="3 5" id="KW-0371">Homeobox</keyword>
<dbReference type="GO" id="GO:0000978">
    <property type="term" value="F:RNA polymerase II cis-regulatory region sequence-specific DNA binding"/>
    <property type="evidence" value="ECO:0007669"/>
    <property type="project" value="TreeGrafter"/>
</dbReference>
<dbReference type="GO" id="GO:0005634">
    <property type="term" value="C:nucleus"/>
    <property type="evidence" value="ECO:0007669"/>
    <property type="project" value="UniProtKB-SubCell"/>
</dbReference>
<evidence type="ECO:0000256" key="4">
    <source>
        <dbReference type="ARBA" id="ARBA00023242"/>
    </source>
</evidence>
<dbReference type="PROSITE" id="PS50071">
    <property type="entry name" value="HOMEOBOX_2"/>
    <property type="match status" value="1"/>
</dbReference>
<evidence type="ECO:0000256" key="2">
    <source>
        <dbReference type="ARBA" id="ARBA00023125"/>
    </source>
</evidence>
<dbReference type="PANTHER" id="PTHR24324">
    <property type="entry name" value="HOMEOBOX PROTEIN HHEX"/>
    <property type="match status" value="1"/>
</dbReference>
<feature type="domain" description="Homeobox" evidence="8">
    <location>
        <begin position="232"/>
        <end position="292"/>
    </location>
</feature>
<dbReference type="PANTHER" id="PTHR24324:SF5">
    <property type="entry name" value="HEMATOPOIETICALLY-EXPRESSED HOMEOBOX PROTEIN HHEX"/>
    <property type="match status" value="1"/>
</dbReference>
<organism evidence="9 10">
    <name type="scientific">Kwoniella newhampshirensis</name>
    <dbReference type="NCBI Taxonomy" id="1651941"/>
    <lineage>
        <taxon>Eukaryota</taxon>
        <taxon>Fungi</taxon>
        <taxon>Dikarya</taxon>
        <taxon>Basidiomycota</taxon>
        <taxon>Agaricomycotina</taxon>
        <taxon>Tremellomycetes</taxon>
        <taxon>Tremellales</taxon>
        <taxon>Cryptococcaceae</taxon>
        <taxon>Kwoniella</taxon>
    </lineage>
</organism>
<dbReference type="GeneID" id="92182307"/>
<dbReference type="GO" id="GO:0000981">
    <property type="term" value="F:DNA-binding transcription factor activity, RNA polymerase II-specific"/>
    <property type="evidence" value="ECO:0007669"/>
    <property type="project" value="InterPro"/>
</dbReference>
<dbReference type="KEGG" id="kne:92182307"/>
<dbReference type="GO" id="GO:0030154">
    <property type="term" value="P:cell differentiation"/>
    <property type="evidence" value="ECO:0007669"/>
    <property type="project" value="TreeGrafter"/>
</dbReference>
<dbReference type="EMBL" id="JBCAWK010000009">
    <property type="protein sequence ID" value="KAK8849714.1"/>
    <property type="molecule type" value="Genomic_DNA"/>
</dbReference>
<comment type="subcellular location">
    <subcellularLocation>
        <location evidence="1 5 6">Nucleus</location>
    </subcellularLocation>
</comment>
<dbReference type="PRINTS" id="PR00031">
    <property type="entry name" value="HTHREPRESSR"/>
</dbReference>
<dbReference type="InterPro" id="IPR051000">
    <property type="entry name" value="Homeobox_DNA-bind_prot"/>
</dbReference>